<evidence type="ECO:0000256" key="3">
    <source>
        <dbReference type="ARBA" id="ARBA00022723"/>
    </source>
</evidence>
<gene>
    <name evidence="7" type="primary">gatD</name>
    <name evidence="7" type="ORF">BN996_01701</name>
</gene>
<protein>
    <submittedName>
        <fullName evidence="7">Galactitol-1-phosphate 5-dehydrogenase</fullName>
    </submittedName>
</protein>
<dbReference type="PANTHER" id="PTHR43350">
    <property type="entry name" value="NAD-DEPENDENT ALCOHOL DEHYDROGENASE"/>
    <property type="match status" value="1"/>
</dbReference>
<comment type="cofactor">
    <cofactor evidence="1">
        <name>Zn(2+)</name>
        <dbReference type="ChEBI" id="CHEBI:29105"/>
    </cofactor>
</comment>
<keyword evidence="5" id="KW-0560">Oxidoreductase</keyword>
<dbReference type="EMBL" id="CSTE01000002">
    <property type="protein sequence ID" value="CQR50224.1"/>
    <property type="molecule type" value="Genomic_DNA"/>
</dbReference>
<dbReference type="GO" id="GO:0016491">
    <property type="term" value="F:oxidoreductase activity"/>
    <property type="evidence" value="ECO:0007669"/>
    <property type="project" value="UniProtKB-KW"/>
</dbReference>
<organism evidence="7 8">
    <name type="scientific">Haloferax massiliensis</name>
    <dbReference type="NCBI Taxonomy" id="1476858"/>
    <lineage>
        <taxon>Archaea</taxon>
        <taxon>Methanobacteriati</taxon>
        <taxon>Methanobacteriota</taxon>
        <taxon>Stenosarchaea group</taxon>
        <taxon>Halobacteria</taxon>
        <taxon>Halobacteriales</taxon>
        <taxon>Haloferacaceae</taxon>
        <taxon>Haloferax</taxon>
    </lineage>
</organism>
<evidence type="ECO:0000313" key="8">
    <source>
        <dbReference type="Proteomes" id="UP000198902"/>
    </source>
</evidence>
<evidence type="ECO:0000256" key="1">
    <source>
        <dbReference type="ARBA" id="ARBA00001947"/>
    </source>
</evidence>
<dbReference type="Gene3D" id="3.40.50.720">
    <property type="entry name" value="NAD(P)-binding Rossmann-like Domain"/>
    <property type="match status" value="1"/>
</dbReference>
<dbReference type="InterPro" id="IPR011032">
    <property type="entry name" value="GroES-like_sf"/>
</dbReference>
<dbReference type="Proteomes" id="UP000198902">
    <property type="component" value="Unassembled WGS sequence"/>
</dbReference>
<evidence type="ECO:0000256" key="5">
    <source>
        <dbReference type="ARBA" id="ARBA00023002"/>
    </source>
</evidence>
<feature type="domain" description="Alcohol dehydrogenase-like C-terminal" evidence="6">
    <location>
        <begin position="159"/>
        <end position="268"/>
    </location>
</feature>
<dbReference type="RefSeq" id="WP_089778203.1">
    <property type="nucleotide sequence ID" value="NZ_CABLRR010000002.1"/>
</dbReference>
<accession>A0A0D6JQU2</accession>
<dbReference type="SUPFAM" id="SSF51735">
    <property type="entry name" value="NAD(P)-binding Rossmann-fold domains"/>
    <property type="match status" value="1"/>
</dbReference>
<dbReference type="Gene3D" id="3.90.180.10">
    <property type="entry name" value="Medium-chain alcohol dehydrogenases, catalytic domain"/>
    <property type="match status" value="2"/>
</dbReference>
<dbReference type="InterPro" id="IPR013149">
    <property type="entry name" value="ADH-like_C"/>
</dbReference>
<comment type="similarity">
    <text evidence="2">Belongs to the zinc-containing alcohol dehydrogenase family.</text>
</comment>
<reference evidence="8" key="1">
    <citation type="submission" date="2015-03" db="EMBL/GenBank/DDBJ databases">
        <authorList>
            <person name="Urmite Genomes"/>
        </authorList>
    </citation>
    <scope>NUCLEOTIDE SEQUENCE [LARGE SCALE GENOMIC DNA]</scope>
    <source>
        <strain evidence="8">Arc-Hr</strain>
    </source>
</reference>
<sequence length="332" mass="35897">MEGRAVYFVAPERVEVRDRDVPAPDPGEVRVRTLTSAVSSGTERLVYRGEAPTDLAADESIAALDGDLSFPLRYGYAAVGEIEAVGDGVPDSRLGSRVFAFNPHESRFLASPSELITVPDDVPDERAALLPTMETALNFVMDGRPLIGEHVVVFGQGVVGLVTTALLAAFPLGSLTAVDCVAERRTIAESLGADEAVHPESLDAPADGADLTLELSGDPDALDDALSVTRYDGRVVVGSWYGTKPATLDLGGRFHRSRISVESSQVSTIDPDLRGRWDADRRFSLAWDHLEDLPLDPLVTHRIDVDEAARAYRLLEDAPDEAVQILFTYRNC</sequence>
<proteinExistence type="inferred from homology"/>
<keyword evidence="4" id="KW-0862">Zinc</keyword>
<keyword evidence="8" id="KW-1185">Reference proteome</keyword>
<dbReference type="GO" id="GO:0046872">
    <property type="term" value="F:metal ion binding"/>
    <property type="evidence" value="ECO:0007669"/>
    <property type="project" value="UniProtKB-KW"/>
</dbReference>
<dbReference type="OrthoDB" id="168897at2157"/>
<evidence type="ECO:0000259" key="6">
    <source>
        <dbReference type="Pfam" id="PF00107"/>
    </source>
</evidence>
<dbReference type="Pfam" id="PF00107">
    <property type="entry name" value="ADH_zinc_N"/>
    <property type="match status" value="1"/>
</dbReference>
<evidence type="ECO:0000256" key="4">
    <source>
        <dbReference type="ARBA" id="ARBA00022833"/>
    </source>
</evidence>
<dbReference type="PANTHER" id="PTHR43350:SF19">
    <property type="entry name" value="D-GULOSIDE 3-DEHYDROGENASE"/>
    <property type="match status" value="1"/>
</dbReference>
<dbReference type="InterPro" id="IPR036291">
    <property type="entry name" value="NAD(P)-bd_dom_sf"/>
</dbReference>
<name>A0A0D6JQU2_9EURY</name>
<dbReference type="AlphaFoldDB" id="A0A0D6JQU2"/>
<dbReference type="SUPFAM" id="SSF50129">
    <property type="entry name" value="GroES-like"/>
    <property type="match status" value="1"/>
</dbReference>
<dbReference type="CDD" id="cd08255">
    <property type="entry name" value="2-desacetyl-2-hydroxyethyl_bacteriochlorophyllide_like"/>
    <property type="match status" value="1"/>
</dbReference>
<evidence type="ECO:0000313" key="7">
    <source>
        <dbReference type="EMBL" id="CQR50224.1"/>
    </source>
</evidence>
<evidence type="ECO:0000256" key="2">
    <source>
        <dbReference type="ARBA" id="ARBA00008072"/>
    </source>
</evidence>
<keyword evidence="3" id="KW-0479">Metal-binding</keyword>